<feature type="compositionally biased region" description="Basic residues" evidence="1">
    <location>
        <begin position="1"/>
        <end position="11"/>
    </location>
</feature>
<name>A0AAU9NT40_9ASTR</name>
<feature type="region of interest" description="Disordered" evidence="1">
    <location>
        <begin position="45"/>
        <end position="80"/>
    </location>
</feature>
<comment type="caution">
    <text evidence="2">The sequence shown here is derived from an EMBL/GenBank/DDBJ whole genome shotgun (WGS) entry which is preliminary data.</text>
</comment>
<feature type="compositionally biased region" description="Basic residues" evidence="1">
    <location>
        <begin position="53"/>
        <end position="62"/>
    </location>
</feature>
<dbReference type="Proteomes" id="UP001157418">
    <property type="component" value="Unassembled WGS sequence"/>
</dbReference>
<keyword evidence="3" id="KW-1185">Reference proteome</keyword>
<dbReference type="InterPro" id="IPR036875">
    <property type="entry name" value="Znf_CCHC_sf"/>
</dbReference>
<evidence type="ECO:0000313" key="3">
    <source>
        <dbReference type="Proteomes" id="UP001157418"/>
    </source>
</evidence>
<evidence type="ECO:0000313" key="2">
    <source>
        <dbReference type="EMBL" id="CAH1441074.1"/>
    </source>
</evidence>
<evidence type="ECO:0000256" key="1">
    <source>
        <dbReference type="SAM" id="MobiDB-lite"/>
    </source>
</evidence>
<dbReference type="GO" id="GO:0003676">
    <property type="term" value="F:nucleic acid binding"/>
    <property type="evidence" value="ECO:0007669"/>
    <property type="project" value="InterPro"/>
</dbReference>
<dbReference type="SUPFAM" id="SSF57756">
    <property type="entry name" value="Retrovirus zinc finger-like domains"/>
    <property type="match status" value="1"/>
</dbReference>
<dbReference type="AlphaFoldDB" id="A0AAU9NT40"/>
<dbReference type="GO" id="GO:0008270">
    <property type="term" value="F:zinc ion binding"/>
    <property type="evidence" value="ECO:0007669"/>
    <property type="project" value="InterPro"/>
</dbReference>
<reference evidence="2 3" key="1">
    <citation type="submission" date="2022-01" db="EMBL/GenBank/DDBJ databases">
        <authorList>
            <person name="Xiong W."/>
            <person name="Schranz E."/>
        </authorList>
    </citation>
    <scope>NUCLEOTIDE SEQUENCE [LARGE SCALE GENOMIC DNA]</scope>
</reference>
<feature type="region of interest" description="Disordered" evidence="1">
    <location>
        <begin position="1"/>
        <end position="25"/>
    </location>
</feature>
<proteinExistence type="predicted"/>
<accession>A0AAU9NT40</accession>
<dbReference type="EMBL" id="CAKMRJ010005412">
    <property type="protein sequence ID" value="CAH1441074.1"/>
    <property type="molecule type" value="Genomic_DNA"/>
</dbReference>
<protein>
    <submittedName>
        <fullName evidence="2">Uncharacterized protein</fullName>
    </submittedName>
</protein>
<gene>
    <name evidence="2" type="ORF">LVIROSA_LOCUS27163</name>
</gene>
<sequence>MHGKPATKRKKSSTENKGKHKVSKAGKKVKCNICKVIGHNKATCPERRPQKLNVKRQKKQKVSVKQNAGEGTSNEGQQHEEVQMTPIECVANVQVHEVLDDVQVHEGVANVQVQEVVANVQVQEVVANVHHNRVRPISEILKRIRRRKSERMLKLKLGKKIGGCDDVVYSKGKALVID</sequence>
<organism evidence="2 3">
    <name type="scientific">Lactuca virosa</name>
    <dbReference type="NCBI Taxonomy" id="75947"/>
    <lineage>
        <taxon>Eukaryota</taxon>
        <taxon>Viridiplantae</taxon>
        <taxon>Streptophyta</taxon>
        <taxon>Embryophyta</taxon>
        <taxon>Tracheophyta</taxon>
        <taxon>Spermatophyta</taxon>
        <taxon>Magnoliopsida</taxon>
        <taxon>eudicotyledons</taxon>
        <taxon>Gunneridae</taxon>
        <taxon>Pentapetalae</taxon>
        <taxon>asterids</taxon>
        <taxon>campanulids</taxon>
        <taxon>Asterales</taxon>
        <taxon>Asteraceae</taxon>
        <taxon>Cichorioideae</taxon>
        <taxon>Cichorieae</taxon>
        <taxon>Lactucinae</taxon>
        <taxon>Lactuca</taxon>
    </lineage>
</organism>